<dbReference type="AlphaFoldDB" id="E8LQI8"/>
<reference evidence="1 2" key="1">
    <citation type="journal article" date="2012" name="Int. J. Syst. Evol. Microbiol.">
        <title>Vibrio caribbeanicus sp. nov., isolated from the marine sponge Scleritoderma cyanea.</title>
        <authorList>
            <person name="Hoffmann M."/>
            <person name="Monday S.R."/>
            <person name="Allard M.W."/>
            <person name="Strain E.A."/>
            <person name="Whittaker P."/>
            <person name="Naum M."/>
            <person name="McCarthy P.J."/>
            <person name="Lopez J.V."/>
            <person name="Fischer M."/>
            <person name="Brown E.W."/>
        </authorList>
    </citation>
    <scope>NUCLEOTIDE SEQUENCE [LARGE SCALE GENOMIC DNA]</scope>
    <source>
        <strain evidence="1 2">LMG 20546</strain>
    </source>
</reference>
<gene>
    <name evidence="1" type="ORF">VIBR0546_11452</name>
</gene>
<dbReference type="Proteomes" id="UP000004371">
    <property type="component" value="Unassembled WGS sequence"/>
</dbReference>
<evidence type="ECO:0000313" key="1">
    <source>
        <dbReference type="EMBL" id="EGA67029.1"/>
    </source>
</evidence>
<evidence type="ECO:0000313" key="2">
    <source>
        <dbReference type="Proteomes" id="UP000004371"/>
    </source>
</evidence>
<proteinExistence type="predicted"/>
<dbReference type="OrthoDB" id="5906703at2"/>
<name>E8LQI8_9VIBR</name>
<protein>
    <submittedName>
        <fullName evidence="1">Uncharacterized protein</fullName>
    </submittedName>
</protein>
<accession>E8LQI8</accession>
<dbReference type="eggNOG" id="ENOG5031NT4">
    <property type="taxonomic scope" value="Bacteria"/>
</dbReference>
<dbReference type="STRING" id="945543.VIBR0546_11452"/>
<sequence>MKGDISYQYGLEPYLIVRYNYMTPQQFEIMKAQLKSLTPQQLRTLRGEINSELDSNDETVVTDEELSLISSLFS</sequence>
<organism evidence="1 2">
    <name type="scientific">Vibrio brasiliensis LMG 20546</name>
    <dbReference type="NCBI Taxonomy" id="945543"/>
    <lineage>
        <taxon>Bacteria</taxon>
        <taxon>Pseudomonadati</taxon>
        <taxon>Pseudomonadota</taxon>
        <taxon>Gammaproteobacteria</taxon>
        <taxon>Vibrionales</taxon>
        <taxon>Vibrionaceae</taxon>
        <taxon>Vibrio</taxon>
        <taxon>Vibrio oreintalis group</taxon>
    </lineage>
</organism>
<dbReference type="RefSeq" id="WP_006878091.1">
    <property type="nucleotide sequence ID" value="NZ_AEVS01000018.1"/>
</dbReference>
<comment type="caution">
    <text evidence="1">The sequence shown here is derived from an EMBL/GenBank/DDBJ whole genome shotgun (WGS) entry which is preliminary data.</text>
</comment>
<keyword evidence="2" id="KW-1185">Reference proteome</keyword>
<dbReference type="EMBL" id="AEVS01000018">
    <property type="protein sequence ID" value="EGA67029.1"/>
    <property type="molecule type" value="Genomic_DNA"/>
</dbReference>